<feature type="region of interest" description="Disordered" evidence="1">
    <location>
        <begin position="421"/>
        <end position="440"/>
    </location>
</feature>
<keyword evidence="5" id="KW-1185">Reference proteome</keyword>
<reference evidence="4" key="1">
    <citation type="journal article" date="2016" name="Nat. Genet.">
        <title>A high-quality carrot genome assembly provides new insights into carotenoid accumulation and asterid genome evolution.</title>
        <authorList>
            <person name="Iorizzo M."/>
            <person name="Ellison S."/>
            <person name="Senalik D."/>
            <person name="Zeng P."/>
            <person name="Satapoomin P."/>
            <person name="Huang J."/>
            <person name="Bowman M."/>
            <person name="Iovene M."/>
            <person name="Sanseverino W."/>
            <person name="Cavagnaro P."/>
            <person name="Yildiz M."/>
            <person name="Macko-Podgorni A."/>
            <person name="Moranska E."/>
            <person name="Grzebelus E."/>
            <person name="Grzebelus D."/>
            <person name="Ashrafi H."/>
            <person name="Zheng Z."/>
            <person name="Cheng S."/>
            <person name="Spooner D."/>
            <person name="Van Deynze A."/>
            <person name="Simon P."/>
        </authorList>
    </citation>
    <scope>NUCLEOTIDE SEQUENCE</scope>
    <source>
        <tissue evidence="4">Leaf</tissue>
    </source>
</reference>
<dbReference type="AlphaFoldDB" id="A0AAF0XTU2"/>
<dbReference type="PANTHER" id="PTHR31280">
    <property type="entry name" value="PROTEIN UNC-13 HOMOLOG"/>
    <property type="match status" value="1"/>
</dbReference>
<organism evidence="4 5">
    <name type="scientific">Daucus carota subsp. sativus</name>
    <name type="common">Carrot</name>
    <dbReference type="NCBI Taxonomy" id="79200"/>
    <lineage>
        <taxon>Eukaryota</taxon>
        <taxon>Viridiplantae</taxon>
        <taxon>Streptophyta</taxon>
        <taxon>Embryophyta</taxon>
        <taxon>Tracheophyta</taxon>
        <taxon>Spermatophyta</taxon>
        <taxon>Magnoliopsida</taxon>
        <taxon>eudicotyledons</taxon>
        <taxon>Gunneridae</taxon>
        <taxon>Pentapetalae</taxon>
        <taxon>asterids</taxon>
        <taxon>campanulids</taxon>
        <taxon>Apiales</taxon>
        <taxon>Apiaceae</taxon>
        <taxon>Apioideae</taxon>
        <taxon>Scandiceae</taxon>
        <taxon>Daucinae</taxon>
        <taxon>Daucus</taxon>
        <taxon>Daucus sect. Daucus</taxon>
    </lineage>
</organism>
<name>A0AAF0XTU2_DAUCS</name>
<gene>
    <name evidence="4" type="ORF">DCAR_0832206</name>
</gene>
<sequence>MVHDTVETNQLAWPFGTPIIDGLDQDDLRMAAYEIFFTSCRSLPGFGGRTPLSFHSSSTEFDLHASSPRPGSPVTSNIKKVLGLKTLRRLPSYRRTDSYGSNPDSPAGSPLELDASGSPGYSQFSHPRQRRPAEIMRQQMRVTEQSDNRLRKTLMRTLVGQTGRRAETIILPLELLRQQKPAEFSSPVEYHVWQRRQLKLLEAGLLRYPSIPVDKTNEFAIRLQETINACESEPLDTDRNSRAMKALCNDVVALAWRSPDGSATDVCHWADGYPLNIHLYTALLYSVFDLKDGTCVLDEIDEHYELVKKTWTTLGIDRSIHQVCFSWVLFHQYIKTGQVEADLLGASLAVLAEVANDAKKADREPIYVKMLGQGLKSMKKWCDKKLLDYHANFSRENMGLMESMLPLVSTATRILEEDVPDYTLTSHEEDDDTSSDSRGNRADLYIRSSLTKAFTKMLDDGNVNVDVVEVEEVGEALLHLAQATEELATMEKETYSPLLKKWHSIPAGVAAVTLHTCYGTLLRQYLSDSPSLTNETLEVLQRAGRLENVLIQMVVEDSVESEDGGKMIVREMEPYEVDSIIMKSIRHWVQQKLNLGKELLEKAKETETWNPKSKNEPYAQTAVELVKLTKIALDEFFEIPITIPEVLIHKIAEGLEYLLQEYTTFVSSCGSKQSYIPTLPPLTRCNRDPKFFKLWKKGGLCTAPMENLINIASTSSNEESHPRPSTSRGTQRLYIRLNTLHYLLSQLHNFDKILTLSPNIVPSNSRGHQPGNSYFDETRIGIQSATRHVSEVAGYRLIFLDSNSIFYGSIYVHGVENARIKPAVRILKQNLILLGAILIEKIQALAIKEVMKASFDVFLMILLAGGGTRVFTRQEHPMIEEDFDSLKKLFSTAGEGLLAEDLVDREAEIAEGVVALMGQSTEQLVEDFGRVSTETYGVSAVGAGQKLSMPPTTGRWSRSDPNTILRVLCHRNDQAASNYLKRTFQLPKRR</sequence>
<evidence type="ECO:0008006" key="6">
    <source>
        <dbReference type="Google" id="ProtNLM"/>
    </source>
</evidence>
<dbReference type="EMBL" id="CP093350">
    <property type="protein sequence ID" value="WOH12699.1"/>
    <property type="molecule type" value="Genomic_DNA"/>
</dbReference>
<proteinExistence type="predicted"/>
<evidence type="ECO:0000313" key="4">
    <source>
        <dbReference type="EMBL" id="WOH12699.1"/>
    </source>
</evidence>
<evidence type="ECO:0000259" key="2">
    <source>
        <dbReference type="PROSITE" id="PS51258"/>
    </source>
</evidence>
<dbReference type="InterPro" id="IPR014770">
    <property type="entry name" value="Munc13_1"/>
</dbReference>
<dbReference type="PANTHER" id="PTHR31280:SF1">
    <property type="entry name" value="OS03G0138600 PROTEIN"/>
    <property type="match status" value="1"/>
</dbReference>
<evidence type="ECO:0000256" key="1">
    <source>
        <dbReference type="SAM" id="MobiDB-lite"/>
    </source>
</evidence>
<feature type="domain" description="MHD2" evidence="3">
    <location>
        <begin position="817"/>
        <end position="928"/>
    </location>
</feature>
<dbReference type="InterPro" id="IPR014772">
    <property type="entry name" value="Munc13_dom-2"/>
</dbReference>
<dbReference type="Pfam" id="PF25761">
    <property type="entry name" value="TPR_PATROL1"/>
    <property type="match status" value="1"/>
</dbReference>
<dbReference type="InterPro" id="IPR008528">
    <property type="entry name" value="unc-13_homologue"/>
</dbReference>
<accession>A0AAF0XTU2</accession>
<dbReference type="PROSITE" id="PS51259">
    <property type="entry name" value="MHD2"/>
    <property type="match status" value="1"/>
</dbReference>
<evidence type="ECO:0000313" key="5">
    <source>
        <dbReference type="Proteomes" id="UP000077755"/>
    </source>
</evidence>
<feature type="region of interest" description="Disordered" evidence="1">
    <location>
        <begin position="93"/>
        <end position="135"/>
    </location>
</feature>
<dbReference type="Proteomes" id="UP000077755">
    <property type="component" value="Chromosome 8"/>
</dbReference>
<dbReference type="InterPro" id="IPR057984">
    <property type="entry name" value="PATROL1_C"/>
</dbReference>
<reference evidence="4" key="2">
    <citation type="submission" date="2022-03" db="EMBL/GenBank/DDBJ databases">
        <title>Draft title - Genomic analysis of global carrot germplasm unveils the trajectory of domestication and the origin of high carotenoid orange carrot.</title>
        <authorList>
            <person name="Iorizzo M."/>
            <person name="Ellison S."/>
            <person name="Senalik D."/>
            <person name="Macko-Podgorni A."/>
            <person name="Grzebelus D."/>
            <person name="Bostan H."/>
            <person name="Rolling W."/>
            <person name="Curaba J."/>
            <person name="Simon P."/>
        </authorList>
    </citation>
    <scope>NUCLEOTIDE SEQUENCE</scope>
    <source>
        <tissue evidence="4">Leaf</tissue>
    </source>
</reference>
<evidence type="ECO:0000259" key="3">
    <source>
        <dbReference type="PROSITE" id="PS51259"/>
    </source>
</evidence>
<feature type="domain" description="MHD1" evidence="2">
    <location>
        <begin position="537"/>
        <end position="679"/>
    </location>
</feature>
<protein>
    <recommendedName>
        <fullName evidence="6">MHD1 domain-containing protein</fullName>
    </recommendedName>
</protein>
<dbReference type="PROSITE" id="PS51258">
    <property type="entry name" value="MHD1"/>
    <property type="match status" value="1"/>
</dbReference>